<sequence>MQSENPMNEERSKWPLWFTGALLIVLFVAVGGAWTMIEWTVNRIYVPEGHSLLLRYKGPPLPFLPGSRPVATPGEFAQVDEGGNPQQIGVLQQMKGPGRHFLWYGWWQTELVEDTVIAPGEVAIVTSKMGKDLPAGQYLVDGNLDETEFKGILRGVLGPGRYRINPYAYDVKPIKLETISRGAQQKVAGWVEIPSGYVGVVTNLTANPATGAQPGISEDVLPPGLYPVNPKEQHVDIVKIGFREKSIKAELMTDNQGRITMDKSGEPMVANDETGITFPSNDGFSIVMDFTAVWGITPEQAPEVIRKFGNVEAVETKVVVPQIESICRNMGSKLGAVDLLVGESRQQFQESTSKAFQDVLSDKGLTLLYGLVRHIYIPQEVRVPIQQSFIADELKLTREQEQLTAKTEANLREAEQKVLLETERITVETEKLVAQALAEGEKEAEETRAETTKLVASIDRQTAELEAQATVLRGEAEANVEKFAAEAKAEKFKLAVQAFGSGQAYNQWVFASGLPDDLELKLLYAGEGTFWTDLKGFTDVMLGKQIQQQQPERQTIPATRRR</sequence>
<evidence type="ECO:0000256" key="1">
    <source>
        <dbReference type="ARBA" id="ARBA00004167"/>
    </source>
</evidence>
<feature type="domain" description="Band 7" evidence="3">
    <location>
        <begin position="192"/>
        <end position="409"/>
    </location>
</feature>
<evidence type="ECO:0000313" key="4">
    <source>
        <dbReference type="EMBL" id="QDU37029.1"/>
    </source>
</evidence>
<dbReference type="SUPFAM" id="SSF117892">
    <property type="entry name" value="Band 7/SPFH domain"/>
    <property type="match status" value="1"/>
</dbReference>
<evidence type="ECO:0000256" key="2">
    <source>
        <dbReference type="SAM" id="Phobius"/>
    </source>
</evidence>
<keyword evidence="2" id="KW-0472">Membrane</keyword>
<dbReference type="Proteomes" id="UP000320496">
    <property type="component" value="Chromosome"/>
</dbReference>
<dbReference type="InterPro" id="IPR036013">
    <property type="entry name" value="Band_7/SPFH_dom_sf"/>
</dbReference>
<dbReference type="KEGG" id="mri:Mal4_13320"/>
<protein>
    <submittedName>
        <fullName evidence="4">SPFH domain / Band 7 family protein</fullName>
    </submittedName>
</protein>
<keyword evidence="2" id="KW-1133">Transmembrane helix</keyword>
<keyword evidence="2" id="KW-0812">Transmembrane</keyword>
<proteinExistence type="predicted"/>
<evidence type="ECO:0000313" key="5">
    <source>
        <dbReference type="Proteomes" id="UP000320496"/>
    </source>
</evidence>
<dbReference type="Pfam" id="PF01145">
    <property type="entry name" value="Band_7"/>
    <property type="match status" value="1"/>
</dbReference>
<name>A0A517Z3H4_9PLAN</name>
<evidence type="ECO:0000259" key="3">
    <source>
        <dbReference type="Pfam" id="PF01145"/>
    </source>
</evidence>
<organism evidence="4 5">
    <name type="scientific">Maioricimonas rarisocia</name>
    <dbReference type="NCBI Taxonomy" id="2528026"/>
    <lineage>
        <taxon>Bacteria</taxon>
        <taxon>Pseudomonadati</taxon>
        <taxon>Planctomycetota</taxon>
        <taxon>Planctomycetia</taxon>
        <taxon>Planctomycetales</taxon>
        <taxon>Planctomycetaceae</taxon>
        <taxon>Maioricimonas</taxon>
    </lineage>
</organism>
<keyword evidence="5" id="KW-1185">Reference proteome</keyword>
<gene>
    <name evidence="4" type="ORF">Mal4_13320</name>
</gene>
<dbReference type="AlphaFoldDB" id="A0A517Z3H4"/>
<accession>A0A517Z3H4</accession>
<dbReference type="InterPro" id="IPR001107">
    <property type="entry name" value="Band_7"/>
</dbReference>
<dbReference type="GO" id="GO:0016020">
    <property type="term" value="C:membrane"/>
    <property type="evidence" value="ECO:0007669"/>
    <property type="project" value="UniProtKB-SubCell"/>
</dbReference>
<reference evidence="4 5" key="1">
    <citation type="submission" date="2019-02" db="EMBL/GenBank/DDBJ databases">
        <title>Deep-cultivation of Planctomycetes and their phenomic and genomic characterization uncovers novel biology.</title>
        <authorList>
            <person name="Wiegand S."/>
            <person name="Jogler M."/>
            <person name="Boedeker C."/>
            <person name="Pinto D."/>
            <person name="Vollmers J."/>
            <person name="Rivas-Marin E."/>
            <person name="Kohn T."/>
            <person name="Peeters S.H."/>
            <person name="Heuer A."/>
            <person name="Rast P."/>
            <person name="Oberbeckmann S."/>
            <person name="Bunk B."/>
            <person name="Jeske O."/>
            <person name="Meyerdierks A."/>
            <person name="Storesund J.E."/>
            <person name="Kallscheuer N."/>
            <person name="Luecker S."/>
            <person name="Lage O.M."/>
            <person name="Pohl T."/>
            <person name="Merkel B.J."/>
            <person name="Hornburger P."/>
            <person name="Mueller R.-W."/>
            <person name="Bruemmer F."/>
            <person name="Labrenz M."/>
            <person name="Spormann A.M."/>
            <person name="Op den Camp H."/>
            <person name="Overmann J."/>
            <person name="Amann R."/>
            <person name="Jetten M.S.M."/>
            <person name="Mascher T."/>
            <person name="Medema M.H."/>
            <person name="Devos D.P."/>
            <person name="Kaster A.-K."/>
            <person name="Ovreas L."/>
            <person name="Rohde M."/>
            <person name="Galperin M.Y."/>
            <person name="Jogler C."/>
        </authorList>
    </citation>
    <scope>NUCLEOTIDE SEQUENCE [LARGE SCALE GENOMIC DNA]</scope>
    <source>
        <strain evidence="4 5">Mal4</strain>
    </source>
</reference>
<feature type="transmembrane region" description="Helical" evidence="2">
    <location>
        <begin position="16"/>
        <end position="37"/>
    </location>
</feature>
<comment type="subcellular location">
    <subcellularLocation>
        <location evidence="1">Membrane</location>
        <topology evidence="1">Single-pass membrane protein</topology>
    </subcellularLocation>
</comment>
<dbReference type="EMBL" id="CP036275">
    <property type="protein sequence ID" value="QDU37029.1"/>
    <property type="molecule type" value="Genomic_DNA"/>
</dbReference>